<dbReference type="Pfam" id="PF00389">
    <property type="entry name" value="2-Hacid_dh"/>
    <property type="match status" value="1"/>
</dbReference>
<evidence type="ECO:0000256" key="1">
    <source>
        <dbReference type="ARBA" id="ARBA00023002"/>
    </source>
</evidence>
<gene>
    <name evidence="5" type="ORF">R1flu_017182</name>
</gene>
<protein>
    <submittedName>
        <fullName evidence="5">Uncharacterized protein</fullName>
    </submittedName>
</protein>
<feature type="domain" description="D-isomer specific 2-hydroxyacid dehydrogenase NAD-binding" evidence="4">
    <location>
        <begin position="284"/>
        <end position="389"/>
    </location>
</feature>
<dbReference type="Gene3D" id="3.40.50.720">
    <property type="entry name" value="NAD(P)-binding Rossmann-like Domain"/>
    <property type="match status" value="2"/>
</dbReference>
<dbReference type="InterPro" id="IPR006140">
    <property type="entry name" value="D-isomer_DH_NAD-bd"/>
</dbReference>
<evidence type="ECO:0000313" key="5">
    <source>
        <dbReference type="EMBL" id="KAL2603057.1"/>
    </source>
</evidence>
<reference evidence="5 6" key="1">
    <citation type="submission" date="2024-09" db="EMBL/GenBank/DDBJ databases">
        <title>Chromosome-scale assembly of Riccia fluitans.</title>
        <authorList>
            <person name="Paukszto L."/>
            <person name="Sawicki J."/>
            <person name="Karawczyk K."/>
            <person name="Piernik-Szablinska J."/>
            <person name="Szczecinska M."/>
            <person name="Mazdziarz M."/>
        </authorList>
    </citation>
    <scope>NUCLEOTIDE SEQUENCE [LARGE SCALE GENOMIC DNA]</scope>
    <source>
        <strain evidence="5">Rf_01</strain>
        <tissue evidence="5">Aerial parts of the thallus</tissue>
    </source>
</reference>
<evidence type="ECO:0000256" key="2">
    <source>
        <dbReference type="RuleBase" id="RU003719"/>
    </source>
</evidence>
<dbReference type="GO" id="GO:0016491">
    <property type="term" value="F:oxidoreductase activity"/>
    <property type="evidence" value="ECO:0007669"/>
    <property type="project" value="UniProtKB-KW"/>
</dbReference>
<feature type="domain" description="D-isomer specific 2-hydroxyacid dehydrogenase NAD-binding" evidence="4">
    <location>
        <begin position="193"/>
        <end position="261"/>
    </location>
</feature>
<keyword evidence="1 2" id="KW-0560">Oxidoreductase</keyword>
<dbReference type="CDD" id="cd12175">
    <property type="entry name" value="2-Hacid_dh_11"/>
    <property type="match status" value="1"/>
</dbReference>
<evidence type="ECO:0000313" key="6">
    <source>
        <dbReference type="Proteomes" id="UP001605036"/>
    </source>
</evidence>
<dbReference type="InterPro" id="IPR029753">
    <property type="entry name" value="D-isomer_DH_CS"/>
</dbReference>
<keyword evidence="6" id="KW-1185">Reference proteome</keyword>
<evidence type="ECO:0000259" key="3">
    <source>
        <dbReference type="Pfam" id="PF00389"/>
    </source>
</evidence>
<dbReference type="AlphaFoldDB" id="A0ABD1XE03"/>
<dbReference type="Pfam" id="PF02826">
    <property type="entry name" value="2-Hacid_dh_C"/>
    <property type="match status" value="2"/>
</dbReference>
<feature type="domain" description="D-isomer specific 2-hydroxyacid dehydrogenase catalytic" evidence="3">
    <location>
        <begin position="116"/>
        <end position="416"/>
    </location>
</feature>
<dbReference type="PANTHER" id="PTHR42938:SF25">
    <property type="entry name" value="D-ISOMER SPECIFIC 2-HYDROXYACID DEHYDROGENASE FAMILY PROTEIN"/>
    <property type="match status" value="1"/>
</dbReference>
<dbReference type="InterPro" id="IPR006139">
    <property type="entry name" value="D-isomer_2_OHA_DH_cat_dom"/>
</dbReference>
<dbReference type="SUPFAM" id="SSF52283">
    <property type="entry name" value="Formate/glycerate dehydrogenase catalytic domain-like"/>
    <property type="match status" value="1"/>
</dbReference>
<dbReference type="Proteomes" id="UP001605036">
    <property type="component" value="Unassembled WGS sequence"/>
</dbReference>
<dbReference type="SUPFAM" id="SSF51735">
    <property type="entry name" value="NAD(P)-binding Rossmann-fold domains"/>
    <property type="match status" value="1"/>
</dbReference>
<proteinExistence type="inferred from homology"/>
<organism evidence="5 6">
    <name type="scientific">Riccia fluitans</name>
    <dbReference type="NCBI Taxonomy" id="41844"/>
    <lineage>
        <taxon>Eukaryota</taxon>
        <taxon>Viridiplantae</taxon>
        <taxon>Streptophyta</taxon>
        <taxon>Embryophyta</taxon>
        <taxon>Marchantiophyta</taxon>
        <taxon>Marchantiopsida</taxon>
        <taxon>Marchantiidae</taxon>
        <taxon>Marchantiales</taxon>
        <taxon>Ricciaceae</taxon>
        <taxon>Riccia</taxon>
    </lineage>
</organism>
<name>A0ABD1XE03_9MARC</name>
<dbReference type="EMBL" id="JBHFFA010000085">
    <property type="protein sequence ID" value="KAL2603057.1"/>
    <property type="molecule type" value="Genomic_DNA"/>
</dbReference>
<comment type="caution">
    <text evidence="5">The sequence shown here is derived from an EMBL/GenBank/DDBJ whole genome shotgun (WGS) entry which is preliminary data.</text>
</comment>
<comment type="similarity">
    <text evidence="2">Belongs to the D-isomer specific 2-hydroxyacid dehydrogenase family.</text>
</comment>
<dbReference type="InterPro" id="IPR036291">
    <property type="entry name" value="NAD(P)-bd_dom_sf"/>
</dbReference>
<accession>A0ABD1XE03</accession>
<evidence type="ECO:0000259" key="4">
    <source>
        <dbReference type="Pfam" id="PF02826"/>
    </source>
</evidence>
<sequence>MGTRLWGRALPRATRHTGISNLFSSLGAVGKTQKPSEAGRGPMAEAKESASPFRLLFAGVGVFPTAVSRTCHSLEGHPQIHYSKTVEWRHKNGVIAADDENSAEILVVGLQVDCLAQDEIRERIHEYDMCVCRMERFDRDILSRATRLKLITQFGMGLEGVDVEAATEMGIKVARIPSAGSGNALSCAEHTIYLILSFFRNQKAMIKSIQDAKIGEPEGRTLFGCTVLLVGFGSIGQELAPRLKPFGVRILAVRPSWNQKYSSSSDNLKEVGEFQMSNGTSKKDDIVDERGGTEHLHEFLSRSDIVVLCCPQTPKTKGMVNEAFLSSMKQGALLVNVARGGLMEYEAVTSALESGKLGGLATDVTWVEPIDPKDPIINHPNVIITPHIAGVTEFSYTTMGQIVAMAAIQLYEGREITDLEFVN</sequence>
<dbReference type="PROSITE" id="PS00671">
    <property type="entry name" value="D_2_HYDROXYACID_DH_3"/>
    <property type="match status" value="1"/>
</dbReference>
<dbReference type="PANTHER" id="PTHR42938">
    <property type="entry name" value="FORMATE DEHYDROGENASE 1"/>
    <property type="match status" value="1"/>
</dbReference>